<feature type="region of interest" description="Disordered" evidence="1">
    <location>
        <begin position="1959"/>
        <end position="1978"/>
    </location>
</feature>
<feature type="region of interest" description="Disordered" evidence="1">
    <location>
        <begin position="1985"/>
        <end position="2004"/>
    </location>
</feature>
<accession>A0A7S3L1H6</accession>
<protein>
    <submittedName>
        <fullName evidence="2">Uncharacterized protein</fullName>
    </submittedName>
</protein>
<sequence length="2137" mass="228678">MFSSFSQSFSQLSPKKLLANYLSNQLAEFLDCDPNTIETNLVTDAHIKLQNIRIHPYALESNKEDLLPLVCEGRIEEFEFSWKWGTGFGEGAQAYIKDVQVRVRGVQMRVYASVNPPPPKKPTATRNRSTTTTTPTLASPMASESGGAGDPDWKARYLQQIVDHISLVLESLEISIELPNQEGNLQRSMYVVGKKMELTTLGGSSSSTTTQPAADGLRQRLSLGSLSAVIRQTGLSGGTTTQKEFPLLDPVGYRAMIKRVSGRRFVDGIGAGLVISGESRLSGMGTNATGVVGNALQVHAGIVQVGCLLQLQKMFGFDDAPANDSSAADFSEEDENKSSLFVLPVDYMSLTLQNGTNLRINQSVLTLRTDGSVCRCDSPKGSLWVDGDSVNHTEAGTWQVDLLRSRITVDSHPSTTQDGESETYFDASQDDFETLTNFELHVDQCRKIYQGLNEIMPLFDDTDAEDTVTPWTFEVKGNAGISLVSSNGTKARVNLSHPRLRYIGSSKNDPGSLPGLPCLFSWDSINVHSPDLGNLSAFIPKVEASSDGLALTFSEAITANIESADSLQDAIDVVNEFLNVMEGESTGVPVRLAMPTVTLQLRNEEMNVGLQNVVVMGFAVSIVESTGFSGQGSFSARGLQCDTSSNTINLDVLSFSSSDDSISLVEPLENVRVQLVEERLVINVGPAKAMVRQSSQSKEDSTPLWDVLLPMGLELSLKGLTVYENEASRVLVQLTSTEVKAIPLDGQCTLDLEWDCLEYEGFELSKGSARLLLSKDLLDASVEVSSLRSTAWPIGRVSGEGVKLTGRLKATHSSAEAFPIDGIGYVDELSLSIRSVSDLRVDGSFSLTEPISDTTLRLSRGKVVVEMGKVVIMLPESSNSITEDGGLPSSPDFRVPLAVEFSLPEVTVYRGNSNKLLEARSCSAWAYSAGDQTGIDFTWELLTTMSFNLRAGKASLSLGLGQVDGSIALESVASVDWPDGILAAKGFRAKAILESSRSSENSFQIEGIGFLPMACVSLDEISSFSLTDLVTLAAPVTACSIEFSEGTCAMQLGHLGLVLDIPSKAPDSSLRSGNPPLETSLPFPVICSVPSIAVRYPSGPFDNLRVASALLELKPDGSSTSGKLSCSGCSVDQVSGNGLVAEVLLSESKVWGSLSCDNLRAENYHGVDLSMKSHRCSVEVDFKSVSSESAYGLWVDGVGTVTKATASISEIESLSVDGIGCLVIPLTGTRMLSNKGVVEVSLGDLHWCHSETSVPTQAPTQAKFSMESLLASFELPCPIKMSMHSAKVYTPDEMNPGLQWEQVSLECKTQHQVSEAMLTWYKSSLYGVDVGSTAIGISCKGSQIMVKATVASAFLDDTTRASFSVKSMTANMVVETSSEKGVVGFPVDFLGQLIEIETGIEEINSLYVPGSGTLLSPLQKTEFLFHFGTSKIHLDHVYWHDLSASQDQPSEASSLAEYASMFRFPLELFVKIARIDNDPFNSAHNSKQSTFGFKNLLCHVQPVGPSSFLVPFTVSQVEEVWYLQIVQVPSLRLRGIIDIRKPDCVRNLDIDVRKLHLSADFTAMDWSSALTRSQESSPPVPLPNTKISELDLILSGKGKVLAMKSSALHCKAFSGSETTNSESLSKHYVAIVKKRIPYLLSNAEVLGSNFGDSIGISVANVVMNSTIVGSVAGVGARDAVGGALSLGKLSRGASETDRYHLGDFSRGISAAAGLAAKKGASMRGSDKYAVGDFATGATSAAAQYTSKNRERLGGAAGCGTAMMVGAALAGPVGLVAGAVVGGMAGKKVVKATVGEYKRGSGSTNQPSPGSDTNGHPSVTRQLPSSSQTNNPKPSNSPQNQARREAESIDRFSVVPSQETHLSTQQNTTSGNDLLDVFGSPETTQTEQANAISAARQHDTSGMVDPFSLFESQPAQTQGIPSKDPLSMFALQQTPMAPDPGLSYTAAKSHQQNLGIEMQHRQTANGPASASQSHQANPAYLAQQTSATRKMGVSNAPAQQPLQYREVQPRTLPAPSGYAATTTYHVAPANPSQQRNTTQMAAAGNVSTQPPPVHQQHTVVQQAGQGQQAQQQGYKFGDVTRGLIAKGKQKRGTDGNKNYKVRVTQKNVIEALGVTVSHVTLLSFHFQQFGDFSRGLFG</sequence>
<feature type="compositionally biased region" description="Polar residues" evidence="1">
    <location>
        <begin position="1880"/>
        <end position="1890"/>
    </location>
</feature>
<feature type="compositionally biased region" description="Low complexity" evidence="1">
    <location>
        <begin position="122"/>
        <end position="143"/>
    </location>
</feature>
<feature type="region of interest" description="Disordered" evidence="1">
    <location>
        <begin position="2028"/>
        <end position="2051"/>
    </location>
</feature>
<proteinExistence type="predicted"/>
<feature type="region of interest" description="Disordered" evidence="1">
    <location>
        <begin position="112"/>
        <end position="149"/>
    </location>
</feature>
<feature type="region of interest" description="Disordered" evidence="1">
    <location>
        <begin position="1796"/>
        <end position="1892"/>
    </location>
</feature>
<evidence type="ECO:0000256" key="1">
    <source>
        <dbReference type="SAM" id="MobiDB-lite"/>
    </source>
</evidence>
<feature type="compositionally biased region" description="Polar residues" evidence="1">
    <location>
        <begin position="1854"/>
        <end position="1871"/>
    </location>
</feature>
<dbReference type="EMBL" id="HBIM01005595">
    <property type="protein sequence ID" value="CAE0406933.1"/>
    <property type="molecule type" value="Transcribed_RNA"/>
</dbReference>
<reference evidence="2" key="1">
    <citation type="submission" date="2021-01" db="EMBL/GenBank/DDBJ databases">
        <authorList>
            <person name="Corre E."/>
            <person name="Pelletier E."/>
            <person name="Niang G."/>
            <person name="Scheremetjew M."/>
            <person name="Finn R."/>
            <person name="Kale V."/>
            <person name="Holt S."/>
            <person name="Cochrane G."/>
            <person name="Meng A."/>
            <person name="Brown T."/>
            <person name="Cohen L."/>
        </authorList>
    </citation>
    <scope>NUCLEOTIDE SEQUENCE</scope>
    <source>
        <strain evidence="2">CCMP127</strain>
    </source>
</reference>
<feature type="compositionally biased region" description="Polar residues" evidence="1">
    <location>
        <begin position="1960"/>
        <end position="1978"/>
    </location>
</feature>
<feature type="compositionally biased region" description="Polar residues" evidence="1">
    <location>
        <begin position="1800"/>
        <end position="1822"/>
    </location>
</feature>
<organism evidence="2">
    <name type="scientific">Amphora coffeiformis</name>
    <dbReference type="NCBI Taxonomy" id="265554"/>
    <lineage>
        <taxon>Eukaryota</taxon>
        <taxon>Sar</taxon>
        <taxon>Stramenopiles</taxon>
        <taxon>Ochrophyta</taxon>
        <taxon>Bacillariophyta</taxon>
        <taxon>Bacillariophyceae</taxon>
        <taxon>Bacillariophycidae</taxon>
        <taxon>Thalassiophysales</taxon>
        <taxon>Catenulaceae</taxon>
        <taxon>Amphora</taxon>
    </lineage>
</organism>
<gene>
    <name evidence="2" type="ORF">ACOF00016_LOCUS4760</name>
</gene>
<evidence type="ECO:0000313" key="2">
    <source>
        <dbReference type="EMBL" id="CAE0406933.1"/>
    </source>
</evidence>
<name>A0A7S3L1H6_9STRA</name>
<feature type="compositionally biased region" description="Polar residues" evidence="1">
    <location>
        <begin position="2028"/>
        <end position="2039"/>
    </location>
</feature>
<feature type="compositionally biased region" description="Low complexity" evidence="1">
    <location>
        <begin position="1823"/>
        <end position="1840"/>
    </location>
</feature>